<evidence type="ECO:0000256" key="3">
    <source>
        <dbReference type="SAM" id="SignalP"/>
    </source>
</evidence>
<dbReference type="GO" id="GO:0005737">
    <property type="term" value="C:cytoplasm"/>
    <property type="evidence" value="ECO:0007669"/>
    <property type="project" value="TreeGrafter"/>
</dbReference>
<reference evidence="5 6" key="1">
    <citation type="submission" date="2016-08" db="EMBL/GenBank/DDBJ databases">
        <title>A Parts List for Fungal Cellulosomes Revealed by Comparative Genomics.</title>
        <authorList>
            <consortium name="DOE Joint Genome Institute"/>
            <person name="Haitjema C.H."/>
            <person name="Gilmore S.P."/>
            <person name="Henske J.K."/>
            <person name="Solomon K.V."/>
            <person name="De Groot R."/>
            <person name="Kuo A."/>
            <person name="Mondo S.J."/>
            <person name="Salamov A.A."/>
            <person name="Labutti K."/>
            <person name="Zhao Z."/>
            <person name="Chiniquy J."/>
            <person name="Barry K."/>
            <person name="Brewer H.M."/>
            <person name="Purvine S.O."/>
            <person name="Wright A.T."/>
            <person name="Boxma B."/>
            <person name="Van Alen T."/>
            <person name="Hackstein J.H."/>
            <person name="Baker S.E."/>
            <person name="Grigoriev I.V."/>
            <person name="O'Malley M.A."/>
        </authorList>
    </citation>
    <scope>NUCLEOTIDE SEQUENCE [LARGE SCALE GENOMIC DNA]</scope>
    <source>
        <strain evidence="5 6">G1</strain>
    </source>
</reference>
<dbReference type="STRING" id="1754190.A0A1Y2C374"/>
<organism evidence="5 6">
    <name type="scientific">Neocallimastix californiae</name>
    <dbReference type="NCBI Taxonomy" id="1754190"/>
    <lineage>
        <taxon>Eukaryota</taxon>
        <taxon>Fungi</taxon>
        <taxon>Fungi incertae sedis</taxon>
        <taxon>Chytridiomycota</taxon>
        <taxon>Chytridiomycota incertae sedis</taxon>
        <taxon>Neocallimastigomycetes</taxon>
        <taxon>Neocallimastigales</taxon>
        <taxon>Neocallimastigaceae</taxon>
        <taxon>Neocallimastix</taxon>
    </lineage>
</organism>
<dbReference type="PROSITE" id="PS51450">
    <property type="entry name" value="LRR"/>
    <property type="match status" value="8"/>
</dbReference>
<sequence>MRIYLLSFLFLLFNIVIAAEQKYKGDCNEIYEYLEKKDYELNIDECIVNNEGKVTHLKLFTFCLQEEDINKLINYKTIKNLSFNTISSSDSSPYDELRKCKQLEKFPNSISHLKNLEKVDFNGFVNFKENDLLKISKSLKSLTFGNFVIPQFIINELSTLINLEELTFMRTTINEELNLEPIKKLNKLHKLNISNSNSDITVKKYFKIFPLKYFVNLKELYINEYTLAQIDIDYIASLANIKELTFSYCGYDKELNLDPLKNLKNLEALNIIGSTKHCSDEVNIFNEEKCPLKEIPSSIYFLANLKKLVLNNQSGVNFNAFDLLQNLRNLEYLDLSYNSFKKIIDSIGELKNLKYLNIEHNNINTLPKSIGNLKNLQEIKLNDNKIKALPETFENLKNLRNIDLRNNNISGISNSLVKLQNLEYLNLESNNIVKLPEHFSNLESLKELYLYKNKITTLPDSFGNLKNLKILHIQHNNIEALPNSIGNLISLKELDLYQNKINIIPETFGKLKSLEKLDLSCNNIENLPNSIGELKNLKELEIHDNQLKNISKSLGNLKKLTSLNLSSNVINDEIPISLNNLPVLHSIFLGNNINIKGKTLTNKSLMVCNYGKSVNGDIYSLCKSQDMYCLEHLKKQTYPPIEFEPCSYNENHSEL</sequence>
<dbReference type="AlphaFoldDB" id="A0A1Y2C374"/>
<feature type="signal peptide" evidence="3">
    <location>
        <begin position="1"/>
        <end position="18"/>
    </location>
</feature>
<feature type="domain" description="Disease resistance R13L4/SHOC-2-like LRR" evidence="4">
    <location>
        <begin position="413"/>
        <end position="498"/>
    </location>
</feature>
<evidence type="ECO:0000313" key="5">
    <source>
        <dbReference type="EMBL" id="ORY41492.1"/>
    </source>
</evidence>
<keyword evidence="1" id="KW-0433">Leucine-rich repeat</keyword>
<feature type="chain" id="PRO_5012847407" evidence="3">
    <location>
        <begin position="19"/>
        <end position="655"/>
    </location>
</feature>
<dbReference type="InterPro" id="IPR055414">
    <property type="entry name" value="LRR_R13L4/SHOC2-like"/>
</dbReference>
<dbReference type="SUPFAM" id="SSF52058">
    <property type="entry name" value="L domain-like"/>
    <property type="match status" value="2"/>
</dbReference>
<dbReference type="InterPro" id="IPR050216">
    <property type="entry name" value="LRR_domain-containing"/>
</dbReference>
<evidence type="ECO:0000259" key="4">
    <source>
        <dbReference type="Pfam" id="PF23598"/>
    </source>
</evidence>
<accession>A0A1Y2C374</accession>
<dbReference type="Proteomes" id="UP000193920">
    <property type="component" value="Unassembled WGS sequence"/>
</dbReference>
<name>A0A1Y2C374_9FUNG</name>
<dbReference type="Pfam" id="PF13855">
    <property type="entry name" value="LRR_8"/>
    <property type="match status" value="1"/>
</dbReference>
<comment type="caution">
    <text evidence="5">The sequence shown here is derived from an EMBL/GenBank/DDBJ whole genome shotgun (WGS) entry which is preliminary data.</text>
</comment>
<dbReference type="SMART" id="SM00369">
    <property type="entry name" value="LRR_TYP"/>
    <property type="match status" value="11"/>
</dbReference>
<keyword evidence="6" id="KW-1185">Reference proteome</keyword>
<protein>
    <submittedName>
        <fullName evidence="5">L domain-like protein</fullName>
    </submittedName>
</protein>
<evidence type="ECO:0000256" key="2">
    <source>
        <dbReference type="ARBA" id="ARBA00022737"/>
    </source>
</evidence>
<keyword evidence="2" id="KW-0677">Repeat</keyword>
<dbReference type="OrthoDB" id="1517790at2759"/>
<feature type="domain" description="Disease resistance R13L4/SHOC-2-like LRR" evidence="4">
    <location>
        <begin position="342"/>
        <end position="405"/>
    </location>
</feature>
<dbReference type="EMBL" id="MCOG01000123">
    <property type="protein sequence ID" value="ORY41492.1"/>
    <property type="molecule type" value="Genomic_DNA"/>
</dbReference>
<dbReference type="Gene3D" id="3.80.10.10">
    <property type="entry name" value="Ribonuclease Inhibitor"/>
    <property type="match status" value="2"/>
</dbReference>
<dbReference type="SMART" id="SM00364">
    <property type="entry name" value="LRR_BAC"/>
    <property type="match status" value="8"/>
</dbReference>
<dbReference type="PANTHER" id="PTHR48051">
    <property type="match status" value="1"/>
</dbReference>
<dbReference type="InterPro" id="IPR003591">
    <property type="entry name" value="Leu-rich_rpt_typical-subtyp"/>
</dbReference>
<keyword evidence="3" id="KW-0732">Signal</keyword>
<proteinExistence type="predicted"/>
<evidence type="ECO:0000256" key="1">
    <source>
        <dbReference type="ARBA" id="ARBA00022614"/>
    </source>
</evidence>
<dbReference type="InterPro" id="IPR001611">
    <property type="entry name" value="Leu-rich_rpt"/>
</dbReference>
<dbReference type="SMART" id="SM00365">
    <property type="entry name" value="LRR_SD22"/>
    <property type="match status" value="9"/>
</dbReference>
<evidence type="ECO:0000313" key="6">
    <source>
        <dbReference type="Proteomes" id="UP000193920"/>
    </source>
</evidence>
<dbReference type="InterPro" id="IPR032675">
    <property type="entry name" value="LRR_dom_sf"/>
</dbReference>
<dbReference type="Pfam" id="PF23598">
    <property type="entry name" value="LRR_14"/>
    <property type="match status" value="2"/>
</dbReference>
<dbReference type="PANTHER" id="PTHR48051:SF1">
    <property type="entry name" value="RAS SUPPRESSOR PROTEIN 1"/>
    <property type="match status" value="1"/>
</dbReference>
<gene>
    <name evidence="5" type="ORF">LY90DRAFT_703976</name>
</gene>